<dbReference type="GO" id="GO:0004674">
    <property type="term" value="F:protein serine/threonine kinase activity"/>
    <property type="evidence" value="ECO:0007669"/>
    <property type="project" value="UniProtKB-KW"/>
</dbReference>
<evidence type="ECO:0000259" key="4">
    <source>
        <dbReference type="PROSITE" id="PS50011"/>
    </source>
</evidence>
<dbReference type="Pfam" id="PF00069">
    <property type="entry name" value="Pkinase"/>
    <property type="match status" value="1"/>
</dbReference>
<comment type="caution">
    <text evidence="5">The sequence shown here is derived from an EMBL/GenBank/DDBJ whole genome shotgun (WGS) entry which is preliminary data.</text>
</comment>
<sequence>MVEFEGSAGNPFVKQILHERYQIQALLGRRPGRQTFLALDLQTHLPVVLKLLLFSPDFTWEELKLFEREAQTLQALDHPAIPQYLDSFEVEIAFGKGFALVQSYLEARSLQQLTQDGCRFSEAELTTIAIALLDLLTYLHGLQPPVIHRDLKPSNVLLKNRSGHRPGEVYLVDFGSVQTATHGGTVTVVGTYGYMPPEQFGGRSLPASDLYAVGMTLIYLATGQHPAELPQHDLHVEFQHLTTLSSAFSDWLAWLTQPSLTRRPASAQAAKRHLLQLRLEPQAASTIRKIHLGATTRPATSAISLETTLTTLQLKVPTKQMQYLFPGRFSERFLPIFSGIKDSSNRQGYLVLVSITFFAMLFINFGLTLLLLVVGFLSLLPILQDPSQVKALGKLFASASSLPKHPSAKVVTLQKKDRAVIVTLNLLKGAETTVIFQGKLMGLSAGAETLTRYRLNLHLPAANHLLIVNGDRREIEWLCNELSEWSGIQAGHWRQPPEFREP</sequence>
<dbReference type="PANTHER" id="PTHR24363:SF7">
    <property type="entry name" value="SERINE_THREONINE-PROTEIN KINASE-LIKE PROTEIN E"/>
    <property type="match status" value="1"/>
</dbReference>
<protein>
    <submittedName>
        <fullName evidence="5">Serine/threonine protein kinase</fullName>
    </submittedName>
</protein>
<feature type="domain" description="Protein kinase" evidence="4">
    <location>
        <begin position="21"/>
        <end position="276"/>
    </location>
</feature>
<proteinExistence type="predicted"/>
<dbReference type="Proteomes" id="UP001476950">
    <property type="component" value="Unassembled WGS sequence"/>
</dbReference>
<keyword evidence="3" id="KW-1133">Transmembrane helix</keyword>
<evidence type="ECO:0000256" key="3">
    <source>
        <dbReference type="SAM" id="Phobius"/>
    </source>
</evidence>
<keyword evidence="2" id="KW-0067">ATP-binding</keyword>
<dbReference type="Gene3D" id="3.30.200.20">
    <property type="entry name" value="Phosphorylase Kinase, domain 1"/>
    <property type="match status" value="1"/>
</dbReference>
<evidence type="ECO:0000256" key="2">
    <source>
        <dbReference type="ARBA" id="ARBA00022840"/>
    </source>
</evidence>
<dbReference type="RefSeq" id="WP_190455731.1">
    <property type="nucleotide sequence ID" value="NZ_JAMPLM010000046.1"/>
</dbReference>
<keyword evidence="5" id="KW-0723">Serine/threonine-protein kinase</keyword>
<dbReference type="InterPro" id="IPR008271">
    <property type="entry name" value="Ser/Thr_kinase_AS"/>
</dbReference>
<dbReference type="PROSITE" id="PS50011">
    <property type="entry name" value="PROTEIN_KINASE_DOM"/>
    <property type="match status" value="1"/>
</dbReference>
<evidence type="ECO:0000256" key="1">
    <source>
        <dbReference type="ARBA" id="ARBA00022741"/>
    </source>
</evidence>
<name>A0ABV0KRJ2_9CYAN</name>
<dbReference type="PANTHER" id="PTHR24363">
    <property type="entry name" value="SERINE/THREONINE PROTEIN KINASE"/>
    <property type="match status" value="1"/>
</dbReference>
<keyword evidence="6" id="KW-1185">Reference proteome</keyword>
<dbReference type="CDD" id="cd14014">
    <property type="entry name" value="STKc_PknB_like"/>
    <property type="match status" value="1"/>
</dbReference>
<dbReference type="EMBL" id="JAMPLM010000046">
    <property type="protein sequence ID" value="MEP1061857.1"/>
    <property type="molecule type" value="Genomic_DNA"/>
</dbReference>
<dbReference type="SUPFAM" id="SSF56112">
    <property type="entry name" value="Protein kinase-like (PK-like)"/>
    <property type="match status" value="1"/>
</dbReference>
<keyword evidence="3" id="KW-0812">Transmembrane</keyword>
<accession>A0ABV0KRJ2</accession>
<dbReference type="PROSITE" id="PS00108">
    <property type="entry name" value="PROTEIN_KINASE_ST"/>
    <property type="match status" value="1"/>
</dbReference>
<keyword evidence="5" id="KW-0808">Transferase</keyword>
<gene>
    <name evidence="5" type="ORF">NDI38_26140</name>
</gene>
<feature type="transmembrane region" description="Helical" evidence="3">
    <location>
        <begin position="349"/>
        <end position="380"/>
    </location>
</feature>
<keyword evidence="5" id="KW-0418">Kinase</keyword>
<dbReference type="Gene3D" id="1.10.510.10">
    <property type="entry name" value="Transferase(Phosphotransferase) domain 1"/>
    <property type="match status" value="1"/>
</dbReference>
<dbReference type="InterPro" id="IPR011009">
    <property type="entry name" value="Kinase-like_dom_sf"/>
</dbReference>
<evidence type="ECO:0000313" key="6">
    <source>
        <dbReference type="Proteomes" id="UP001476950"/>
    </source>
</evidence>
<dbReference type="InterPro" id="IPR000719">
    <property type="entry name" value="Prot_kinase_dom"/>
</dbReference>
<reference evidence="5 6" key="1">
    <citation type="submission" date="2022-04" db="EMBL/GenBank/DDBJ databases">
        <title>Positive selection, recombination, and allopatry shape intraspecific diversity of widespread and dominant cyanobacteria.</title>
        <authorList>
            <person name="Wei J."/>
            <person name="Shu W."/>
            <person name="Hu C."/>
        </authorList>
    </citation>
    <scope>NUCLEOTIDE SEQUENCE [LARGE SCALE GENOMIC DNA]</scope>
    <source>
        <strain evidence="5 6">AS-A4</strain>
    </source>
</reference>
<organism evidence="5 6">
    <name type="scientific">Stenomitos frigidus AS-A4</name>
    <dbReference type="NCBI Taxonomy" id="2933935"/>
    <lineage>
        <taxon>Bacteria</taxon>
        <taxon>Bacillati</taxon>
        <taxon>Cyanobacteriota</taxon>
        <taxon>Cyanophyceae</taxon>
        <taxon>Leptolyngbyales</taxon>
        <taxon>Leptolyngbyaceae</taxon>
        <taxon>Stenomitos</taxon>
    </lineage>
</organism>
<keyword evidence="1" id="KW-0547">Nucleotide-binding</keyword>
<evidence type="ECO:0000313" key="5">
    <source>
        <dbReference type="EMBL" id="MEP1061857.1"/>
    </source>
</evidence>
<dbReference type="SMART" id="SM00220">
    <property type="entry name" value="S_TKc"/>
    <property type="match status" value="1"/>
</dbReference>
<keyword evidence="3" id="KW-0472">Membrane</keyword>